<feature type="compositionally biased region" description="Polar residues" evidence="1">
    <location>
        <begin position="1"/>
        <end position="13"/>
    </location>
</feature>
<evidence type="ECO:0000313" key="2">
    <source>
        <dbReference type="EMBL" id="KAF0898330.1"/>
    </source>
</evidence>
<gene>
    <name evidence="2" type="ORF">E2562_007181</name>
</gene>
<organism evidence="2 3">
    <name type="scientific">Oryza meyeriana var. granulata</name>
    <dbReference type="NCBI Taxonomy" id="110450"/>
    <lineage>
        <taxon>Eukaryota</taxon>
        <taxon>Viridiplantae</taxon>
        <taxon>Streptophyta</taxon>
        <taxon>Embryophyta</taxon>
        <taxon>Tracheophyta</taxon>
        <taxon>Spermatophyta</taxon>
        <taxon>Magnoliopsida</taxon>
        <taxon>Liliopsida</taxon>
        <taxon>Poales</taxon>
        <taxon>Poaceae</taxon>
        <taxon>BOP clade</taxon>
        <taxon>Oryzoideae</taxon>
        <taxon>Oryzeae</taxon>
        <taxon>Oryzinae</taxon>
        <taxon>Oryza</taxon>
        <taxon>Oryza meyeriana</taxon>
    </lineage>
</organism>
<comment type="caution">
    <text evidence="2">The sequence shown here is derived from an EMBL/GenBank/DDBJ whole genome shotgun (WGS) entry which is preliminary data.</text>
</comment>
<dbReference type="Proteomes" id="UP000479710">
    <property type="component" value="Unassembled WGS sequence"/>
</dbReference>
<feature type="compositionally biased region" description="Basic residues" evidence="1">
    <location>
        <begin position="21"/>
        <end position="31"/>
    </location>
</feature>
<protein>
    <submittedName>
        <fullName evidence="2">Uncharacterized protein</fullName>
    </submittedName>
</protein>
<dbReference type="AlphaFoldDB" id="A0A6G1CDV9"/>
<accession>A0A6G1CDV9</accession>
<proteinExistence type="predicted"/>
<reference evidence="2 3" key="1">
    <citation type="submission" date="2019-11" db="EMBL/GenBank/DDBJ databases">
        <title>Whole genome sequence of Oryza granulata.</title>
        <authorList>
            <person name="Li W."/>
        </authorList>
    </citation>
    <scope>NUCLEOTIDE SEQUENCE [LARGE SCALE GENOMIC DNA]</scope>
    <source>
        <strain evidence="3">cv. Menghai</strain>
        <tissue evidence="2">Leaf</tissue>
    </source>
</reference>
<feature type="region of interest" description="Disordered" evidence="1">
    <location>
        <begin position="1"/>
        <end position="94"/>
    </location>
</feature>
<keyword evidence="3" id="KW-1185">Reference proteome</keyword>
<evidence type="ECO:0000256" key="1">
    <source>
        <dbReference type="SAM" id="MobiDB-lite"/>
    </source>
</evidence>
<evidence type="ECO:0000313" key="3">
    <source>
        <dbReference type="Proteomes" id="UP000479710"/>
    </source>
</evidence>
<sequence length="94" mass="10289">MSSMAQRGHNNLTVLPLYWQRKSRRVPRRSKPLTSSPFAGAGHDKLPGKAWAGQLPNSVDWTTSAENTVSRTSNKESAEATLPSPLSPPRQYGS</sequence>
<dbReference type="EMBL" id="SPHZ02000009">
    <property type="protein sequence ID" value="KAF0898330.1"/>
    <property type="molecule type" value="Genomic_DNA"/>
</dbReference>
<name>A0A6G1CDV9_9ORYZ</name>
<feature type="compositionally biased region" description="Polar residues" evidence="1">
    <location>
        <begin position="55"/>
        <end position="72"/>
    </location>
</feature>